<feature type="region of interest" description="Disordered" evidence="10">
    <location>
        <begin position="978"/>
        <end position="1024"/>
    </location>
</feature>
<feature type="transmembrane region" description="Helical" evidence="11">
    <location>
        <begin position="499"/>
        <end position="520"/>
    </location>
</feature>
<keyword evidence="3" id="KW-0050">Antiport</keyword>
<organism evidence="17 19">
    <name type="scientific">Nitrosospira multiformis (strain ATCC 25196 / NCIMB 11849 / C 71)</name>
    <dbReference type="NCBI Taxonomy" id="323848"/>
    <lineage>
        <taxon>Bacteria</taxon>
        <taxon>Pseudomonadati</taxon>
        <taxon>Pseudomonadota</taxon>
        <taxon>Betaproteobacteria</taxon>
        <taxon>Nitrosomonadales</taxon>
        <taxon>Nitrosomonadaceae</taxon>
        <taxon>Nitrosospira</taxon>
    </lineage>
</organism>
<dbReference type="GO" id="GO:0006811">
    <property type="term" value="P:monoatomic ion transport"/>
    <property type="evidence" value="ECO:0007669"/>
    <property type="project" value="UniProtKB-KW"/>
</dbReference>
<dbReference type="Proteomes" id="UP000236751">
    <property type="component" value="Unassembled WGS sequence"/>
</dbReference>
<feature type="transmembrane region" description="Helical" evidence="11">
    <location>
        <begin position="452"/>
        <end position="479"/>
    </location>
</feature>
<feature type="transmembrane region" description="Helical" evidence="11">
    <location>
        <begin position="270"/>
        <end position="291"/>
    </location>
</feature>
<dbReference type="NCBIfam" id="NF009288">
    <property type="entry name" value="PRK12648.1"/>
    <property type="match status" value="1"/>
</dbReference>
<feature type="transmembrane region" description="Helical" evidence="11">
    <location>
        <begin position="76"/>
        <end position="97"/>
    </location>
</feature>
<dbReference type="eggNOG" id="COG2111">
    <property type="taxonomic scope" value="Bacteria"/>
</dbReference>
<feature type="domain" description="MrpA C-terminal/MbhE" evidence="16">
    <location>
        <begin position="699"/>
        <end position="795"/>
    </location>
</feature>
<evidence type="ECO:0000256" key="3">
    <source>
        <dbReference type="ARBA" id="ARBA00022449"/>
    </source>
</evidence>
<feature type="domain" description="NADH-Ubiquinone oxidoreductase (complex I) chain 5 N-terminal" evidence="13">
    <location>
        <begin position="65"/>
        <end position="110"/>
    </location>
</feature>
<reference evidence="19" key="2">
    <citation type="submission" date="2005-08" db="EMBL/GenBank/DDBJ databases">
        <title>Complete sequence of chromosome 1 of Nitrosospira multiformis ATCC 25196.</title>
        <authorList>
            <person name="Copeland A."/>
            <person name="Lucas S."/>
            <person name="Lapidus A."/>
            <person name="Barry K."/>
            <person name="Detter J.C."/>
            <person name="Glavina T."/>
            <person name="Hammon N."/>
            <person name="Israni S."/>
            <person name="Pitluck S."/>
            <person name="Chain P."/>
            <person name="Malfatti S."/>
            <person name="Shin M."/>
            <person name="Vergez L."/>
            <person name="Schmutz J."/>
            <person name="Larimer F."/>
            <person name="Land M."/>
            <person name="Hauser L."/>
            <person name="Kyrpides N."/>
            <person name="Lykidis A."/>
            <person name="Richardson P."/>
        </authorList>
    </citation>
    <scope>NUCLEOTIDE SEQUENCE [LARGE SCALE GENOMIC DNA]</scope>
    <source>
        <strain evidence="19">ATCC 25196 / NCIMB 11849 / C 71</strain>
    </source>
</reference>
<feature type="transmembrane region" description="Helical" evidence="11">
    <location>
        <begin position="818"/>
        <end position="838"/>
    </location>
</feature>
<feature type="transmembrane region" description="Helical" evidence="11">
    <location>
        <begin position="760"/>
        <end position="778"/>
    </location>
</feature>
<dbReference type="EC" id="1.6.99.5" evidence="17"/>
<feature type="transmembrane region" description="Helical" evidence="11">
    <location>
        <begin position="704"/>
        <end position="722"/>
    </location>
</feature>
<evidence type="ECO:0000259" key="13">
    <source>
        <dbReference type="Pfam" id="PF00662"/>
    </source>
</evidence>
<evidence type="ECO:0000256" key="7">
    <source>
        <dbReference type="ARBA" id="ARBA00023065"/>
    </source>
</evidence>
<keyword evidence="8 11" id="KW-0472">Membrane</keyword>
<keyword evidence="5 9" id="KW-0812">Transmembrane</keyword>
<proteinExistence type="predicted"/>
<feature type="transmembrane region" description="Helical" evidence="11">
    <location>
        <begin position="109"/>
        <end position="127"/>
    </location>
</feature>
<dbReference type="Pfam" id="PF20501">
    <property type="entry name" value="MbhE"/>
    <property type="match status" value="1"/>
</dbReference>
<evidence type="ECO:0000259" key="12">
    <source>
        <dbReference type="Pfam" id="PF00361"/>
    </source>
</evidence>
<dbReference type="Pfam" id="PF13244">
    <property type="entry name" value="MbhD"/>
    <property type="match status" value="1"/>
</dbReference>
<feature type="transmembrane region" description="Helical" evidence="11">
    <location>
        <begin position="409"/>
        <end position="431"/>
    </location>
</feature>
<dbReference type="InterPro" id="IPR046806">
    <property type="entry name" value="MrpA_C/MbhE"/>
</dbReference>
<evidence type="ECO:0000256" key="9">
    <source>
        <dbReference type="RuleBase" id="RU000320"/>
    </source>
</evidence>
<dbReference type="GO" id="GO:0016491">
    <property type="term" value="F:oxidoreductase activity"/>
    <property type="evidence" value="ECO:0007669"/>
    <property type="project" value="UniProtKB-KW"/>
</dbReference>
<evidence type="ECO:0000259" key="16">
    <source>
        <dbReference type="Pfam" id="PF20501"/>
    </source>
</evidence>
<accession>Q2Y8M9</accession>
<keyword evidence="4" id="KW-1003">Cell membrane</keyword>
<dbReference type="STRING" id="323848.Nmul_A1591"/>
<evidence type="ECO:0000259" key="15">
    <source>
        <dbReference type="Pfam" id="PF13244"/>
    </source>
</evidence>
<dbReference type="KEGG" id="nmu:Nmul_A1591"/>
<dbReference type="GO" id="GO:0005886">
    <property type="term" value="C:plasma membrane"/>
    <property type="evidence" value="ECO:0007669"/>
    <property type="project" value="UniProtKB-SubCell"/>
</dbReference>
<feature type="domain" description="Na+/H+ antiporter MnhB subunit-related protein" evidence="14">
    <location>
        <begin position="820"/>
        <end position="942"/>
    </location>
</feature>
<dbReference type="AlphaFoldDB" id="Q2Y8M9"/>
<name>Q2Y8M9_NITMU</name>
<dbReference type="InterPro" id="IPR025383">
    <property type="entry name" value="MrpA_C/MbhD"/>
</dbReference>
<keyword evidence="6 11" id="KW-1133">Transmembrane helix</keyword>
<dbReference type="InterPro" id="IPR001516">
    <property type="entry name" value="Proton_antipo_N"/>
</dbReference>
<reference evidence="17" key="1">
    <citation type="submission" date="2005-08" db="EMBL/GenBank/DDBJ databases">
        <title>Complete sequence of Chromosome 1 of Nitrosospira multiformis ATCC 25196.</title>
        <authorList>
            <consortium name="US DOE Joint Genome Institute"/>
            <person name="Copeland A."/>
            <person name="Lucas S."/>
            <person name="Lapidus A."/>
            <person name="Barry K."/>
            <person name="Detter J.C."/>
            <person name="Glavina T."/>
            <person name="Hammon N."/>
            <person name="Israni S."/>
            <person name="Pitluck S."/>
            <person name="Chain P."/>
            <person name="Malfatti S."/>
            <person name="Shin M."/>
            <person name="Vergez L."/>
            <person name="Schmutz J."/>
            <person name="Larimer F."/>
            <person name="Land M."/>
            <person name="Hauser L."/>
            <person name="Kyrpides N."/>
            <person name="Lykidis A."/>
            <person name="Richardson P."/>
        </authorList>
    </citation>
    <scope>NUCLEOTIDE SEQUENCE</scope>
    <source>
        <strain evidence="17">ATCC 25196</strain>
    </source>
</reference>
<evidence type="ECO:0000256" key="4">
    <source>
        <dbReference type="ARBA" id="ARBA00022475"/>
    </source>
</evidence>
<feature type="transmembrane region" description="Helical" evidence="11">
    <location>
        <begin position="850"/>
        <end position="870"/>
    </location>
</feature>
<feature type="transmembrane region" description="Helical" evidence="11">
    <location>
        <begin position="568"/>
        <end position="585"/>
    </location>
</feature>
<feature type="transmembrane region" description="Helical" evidence="11">
    <location>
        <begin position="205"/>
        <end position="230"/>
    </location>
</feature>
<protein>
    <submittedName>
        <fullName evidence="18">Multisubunit potassium/proton antiporter, PhaA subunit /multisubunit potassium/proton antiporter, PhaB subunit</fullName>
    </submittedName>
    <submittedName>
        <fullName evidence="17">Multisubunit potassium/proton antiporter, PhaB subunit / multisubunit potassium/proton antiporter, PhaA subunit</fullName>
        <ecNumber evidence="17">1.6.99.5</ecNumber>
    </submittedName>
</protein>
<evidence type="ECO:0000313" key="18">
    <source>
        <dbReference type="EMBL" id="SEG08543.1"/>
    </source>
</evidence>
<keyword evidence="19" id="KW-1185">Reference proteome</keyword>
<dbReference type="PANTHER" id="PTHR43373">
    <property type="entry name" value="NA(+)/H(+) ANTIPORTER SUBUNIT"/>
    <property type="match status" value="1"/>
</dbReference>
<dbReference type="Pfam" id="PF04039">
    <property type="entry name" value="MnhB"/>
    <property type="match status" value="1"/>
</dbReference>
<sequence>MSLIWIVILPFTGSLCAAFLPSHARNVAAWLAGTVAVACVILTVRLYQPIAGGEVIRESVHWIPQLGLDFTFRLDGFAWLFAMLVTVMGALVVLYARYYMAAQDPVPRFFSFFLAFMGAMLGVVLSGNLIQLVVFWELTSLTSFMLIAYWYHRPDARHGARMALTVTAAGGLCLLAGILMLGWVAGSYDLDRVLASGDLIRAHSWYVPMLILIGLGALTKSAQFPFHFWLPHAMAAPTPVSVYLHSATMVKAGVFLLVRLWPVLAGTDEWFWMIGTAGLLSLVLGAYAAVFQRDMKGVLAYSTISHLGLITLLLGLNSPLALIAAIFHIMNHATFKASLFMAAGMVDHETGTRDLSRLSGLRRAMPITATLAAVGAASMAGVPLFNGFLSKEMFFAETVFVSGHLITRIGLPAMAVVWGTLSVAYSLRFILQVFFGPPADDLPKKPHEPPRWMLFPSALLVTACLVVGMFPATTVGSYLNMASRSVLGEHTPFHSLAVWHGFSLPLMMSLAAMAGGILLYRALGEYQQGTTVVPLIERFDGKRIFEFMLEKLDRLAMRLLRWLSTEHLQVQMLLLIIAVFASALISLSRGGLPEGDKPPLPVEPTFAALWLIGAVCAIAAAAQAKYHRLAALTLSGVAGLATCMTFVWFSAPDLALTQLIVEVVTLVLLLLGLRWLPPRDKSLDHETVPLPVRMRAEGRRSRDLVIAICAGIGITGLSYAILTRSAGEGISPFFIENSLPLAGGSNVINVILVDFRGFDTMGEITVLGIVALTVFALLRRFRPAAEAMAVPVKQQEQDEQMGALPSDPHALLPAGPMMVPAVFVQLLLPVSGMVAIYFLLRGHNEPGGGFVAGLIVTTAVILQYLVGGTAWAESRTRIFPQYWLAAGLLGAAGAGMSAWLVGRPFLSALAWHGTLPIIGEMHLSTVLLFDLGVFFLVIGAAVLILVALAHQSRRAHRKHEIAEVETTVEAAVEVPGLPAEEGESPHASASLSVPVASTAPTDYAPGEAGRQKLPHVSPPKERED</sequence>
<evidence type="ECO:0000256" key="1">
    <source>
        <dbReference type="ARBA" id="ARBA00004651"/>
    </source>
</evidence>
<dbReference type="Pfam" id="PF00361">
    <property type="entry name" value="Proton_antipo_M"/>
    <property type="match status" value="1"/>
</dbReference>
<feature type="transmembrane region" description="Helical" evidence="11">
    <location>
        <begin position="605"/>
        <end position="622"/>
    </location>
</feature>
<feature type="transmembrane region" description="Helical" evidence="11">
    <location>
        <begin position="629"/>
        <end position="649"/>
    </location>
</feature>
<feature type="domain" description="NADH:quinone oxidoreductase/Mrp antiporter transmembrane" evidence="12">
    <location>
        <begin position="126"/>
        <end position="407"/>
    </location>
</feature>
<feature type="transmembrane region" description="Helical" evidence="11">
    <location>
        <begin position="882"/>
        <end position="901"/>
    </location>
</feature>
<dbReference type="Pfam" id="PF00662">
    <property type="entry name" value="Proton_antipo_N"/>
    <property type="match status" value="1"/>
</dbReference>
<evidence type="ECO:0000256" key="8">
    <source>
        <dbReference type="ARBA" id="ARBA00023136"/>
    </source>
</evidence>
<evidence type="ECO:0000313" key="19">
    <source>
        <dbReference type="Proteomes" id="UP000002718"/>
    </source>
</evidence>
<dbReference type="GO" id="GO:0015297">
    <property type="term" value="F:antiporter activity"/>
    <property type="evidence" value="ECO:0007669"/>
    <property type="project" value="UniProtKB-KW"/>
</dbReference>
<evidence type="ECO:0000313" key="20">
    <source>
        <dbReference type="Proteomes" id="UP000236751"/>
    </source>
</evidence>
<feature type="transmembrane region" description="Helical" evidence="11">
    <location>
        <begin position="655"/>
        <end position="676"/>
    </location>
</feature>
<dbReference type="PANTHER" id="PTHR43373:SF1">
    <property type="entry name" value="NA(+)_H(+) ANTIPORTER SUBUNIT A"/>
    <property type="match status" value="1"/>
</dbReference>
<evidence type="ECO:0000256" key="10">
    <source>
        <dbReference type="SAM" id="MobiDB-lite"/>
    </source>
</evidence>
<dbReference type="InterPro" id="IPR001750">
    <property type="entry name" value="ND/Mrp_TM"/>
</dbReference>
<feature type="transmembrane region" description="Helical" evidence="11">
    <location>
        <begin position="921"/>
        <end position="948"/>
    </location>
</feature>
<dbReference type="RefSeq" id="WP_011380919.1">
    <property type="nucleotide sequence ID" value="NC_007614.1"/>
</dbReference>
<evidence type="ECO:0000256" key="11">
    <source>
        <dbReference type="SAM" id="Phobius"/>
    </source>
</evidence>
<comment type="subcellular location">
    <subcellularLocation>
        <location evidence="1">Cell membrane</location>
        <topology evidence="1">Multi-pass membrane protein</topology>
    </subcellularLocation>
    <subcellularLocation>
        <location evidence="9">Membrane</location>
        <topology evidence="9">Multi-pass membrane protein</topology>
    </subcellularLocation>
</comment>
<evidence type="ECO:0000256" key="5">
    <source>
        <dbReference type="ARBA" id="ARBA00022692"/>
    </source>
</evidence>
<dbReference type="HOGENOM" id="CLU_007100_2_0_4"/>
<evidence type="ECO:0000259" key="14">
    <source>
        <dbReference type="Pfam" id="PF04039"/>
    </source>
</evidence>
<dbReference type="EMBL" id="FNVK01000028">
    <property type="protein sequence ID" value="SEG08543.1"/>
    <property type="molecule type" value="Genomic_DNA"/>
</dbReference>
<keyword evidence="2" id="KW-0813">Transport</keyword>
<gene>
    <name evidence="17" type="ordered locus">Nmul_A1591</name>
    <name evidence="18" type="ORF">SAMN05216403_12821</name>
</gene>
<dbReference type="EMBL" id="CP000103">
    <property type="protein sequence ID" value="ABB74892.1"/>
    <property type="molecule type" value="Genomic_DNA"/>
</dbReference>
<reference evidence="18 20" key="4">
    <citation type="submission" date="2016-10" db="EMBL/GenBank/DDBJ databases">
        <authorList>
            <person name="de Groot N.N."/>
        </authorList>
    </citation>
    <scope>NUCLEOTIDE SEQUENCE [LARGE SCALE GENOMIC DNA]</scope>
    <source>
        <strain evidence="18 20">Nl13</strain>
    </source>
</reference>
<feature type="transmembrane region" description="Helical" evidence="11">
    <location>
        <begin position="163"/>
        <end position="185"/>
    </location>
</feature>
<feature type="transmembrane region" description="Helical" evidence="11">
    <location>
        <begin position="242"/>
        <end position="264"/>
    </location>
</feature>
<feature type="domain" description="MrpA C-terminal/MbhD" evidence="15">
    <location>
        <begin position="614"/>
        <end position="677"/>
    </location>
</feature>
<dbReference type="Proteomes" id="UP000002718">
    <property type="component" value="Chromosome"/>
</dbReference>
<evidence type="ECO:0000313" key="17">
    <source>
        <dbReference type="EMBL" id="ABB74892.1"/>
    </source>
</evidence>
<dbReference type="InterPro" id="IPR050616">
    <property type="entry name" value="CPA3_Na-H_Antiporter_A"/>
</dbReference>
<dbReference type="eggNOG" id="COG1009">
    <property type="taxonomic scope" value="Bacteria"/>
</dbReference>
<evidence type="ECO:0000256" key="2">
    <source>
        <dbReference type="ARBA" id="ARBA00022448"/>
    </source>
</evidence>
<dbReference type="PRINTS" id="PR01434">
    <property type="entry name" value="NADHDHGNASE5"/>
</dbReference>
<evidence type="ECO:0000256" key="6">
    <source>
        <dbReference type="ARBA" id="ARBA00022989"/>
    </source>
</evidence>
<keyword evidence="17" id="KW-0560">Oxidoreductase</keyword>
<feature type="transmembrane region" description="Helical" evidence="11">
    <location>
        <begin position="367"/>
        <end position="389"/>
    </location>
</feature>
<dbReference type="InterPro" id="IPR007182">
    <property type="entry name" value="MnhB"/>
</dbReference>
<keyword evidence="7" id="KW-0406">Ion transport</keyword>
<reference evidence="17 19" key="3">
    <citation type="journal article" date="2008" name="Appl. Environ. Microbiol.">
        <title>Complete genome sequence of Nitrosospira multiformis, an ammonia-oxidizing bacterium from the soil environment.</title>
        <authorList>
            <person name="Norton J.M."/>
            <person name="Klotz M.G."/>
            <person name="Stein L.Y."/>
            <person name="Arp D.J."/>
            <person name="Bottomley P.J."/>
            <person name="Chain P.S."/>
            <person name="Hauser L.J."/>
            <person name="Land M.L."/>
            <person name="Larimer F.W."/>
            <person name="Shin M.W."/>
            <person name="Starkenburg S.R."/>
        </authorList>
    </citation>
    <scope>NUCLEOTIDE SEQUENCE [LARGE SCALE GENOMIC DNA]</scope>
    <source>
        <strain evidence="17">ATCC 25196</strain>
        <strain evidence="19">ATCC 25196 / NCIMB 11849 / C 71</strain>
    </source>
</reference>